<protein>
    <recommendedName>
        <fullName evidence="3">Extensin-like C-terminal domain-containing protein</fullName>
    </recommendedName>
</protein>
<organism evidence="4 5">
    <name type="scientific">Microvirga lupini</name>
    <dbReference type="NCBI Taxonomy" id="420324"/>
    <lineage>
        <taxon>Bacteria</taxon>
        <taxon>Pseudomonadati</taxon>
        <taxon>Pseudomonadota</taxon>
        <taxon>Alphaproteobacteria</taxon>
        <taxon>Hyphomicrobiales</taxon>
        <taxon>Methylobacteriaceae</taxon>
        <taxon>Microvirga</taxon>
    </lineage>
</organism>
<dbReference type="Proteomes" id="UP000532010">
    <property type="component" value="Unassembled WGS sequence"/>
</dbReference>
<accession>A0A7W4VPW5</accession>
<dbReference type="EMBL" id="JACHWB010000006">
    <property type="protein sequence ID" value="MBB3020866.1"/>
    <property type="molecule type" value="Genomic_DNA"/>
</dbReference>
<evidence type="ECO:0000256" key="2">
    <source>
        <dbReference type="SAM" id="SignalP"/>
    </source>
</evidence>
<dbReference type="AlphaFoldDB" id="A0A7W4VPW5"/>
<evidence type="ECO:0000259" key="3">
    <source>
        <dbReference type="Pfam" id="PF06904"/>
    </source>
</evidence>
<comment type="caution">
    <text evidence="4">The sequence shown here is derived from an EMBL/GenBank/DDBJ whole genome shotgun (WGS) entry which is preliminary data.</text>
</comment>
<keyword evidence="2" id="KW-0732">Signal</keyword>
<feature type="domain" description="Extensin-like C-terminal" evidence="3">
    <location>
        <begin position="64"/>
        <end position="248"/>
    </location>
</feature>
<evidence type="ECO:0000313" key="4">
    <source>
        <dbReference type="EMBL" id="MBB3020866.1"/>
    </source>
</evidence>
<evidence type="ECO:0000313" key="5">
    <source>
        <dbReference type="Proteomes" id="UP000532010"/>
    </source>
</evidence>
<dbReference type="InterPro" id="IPR009683">
    <property type="entry name" value="Extensin-like_C"/>
</dbReference>
<sequence length="248" mass="26066">MLIRSVAVIVPVMLAQVAWAQPVPPLPPPRPIETPSPATPAAPQPEAPPAPTAEAPPAVPAAEDCLAGLKAAGFEIEPAEPPQVSNEFCRIVTPVRLKAVPVPTKPETSVRLVNQPILACRFAGPFGRWIGDLVAPLVAGIKRSDLKAVQTGPGFECRNRNPAATGKLSAHAQGLAIDIAGFDLANGTILRIKPEPDAAPDPALTALRTAACGWFTTILGPGSDEAHHDHLHVDIEQHGSSDRYRICQ</sequence>
<feature type="chain" id="PRO_5030697544" description="Extensin-like C-terminal domain-containing protein" evidence="2">
    <location>
        <begin position="21"/>
        <end position="248"/>
    </location>
</feature>
<reference evidence="4 5" key="1">
    <citation type="submission" date="2020-08" db="EMBL/GenBank/DDBJ databases">
        <title>The Agave Microbiome: Exploring the role of microbial communities in plant adaptations to desert environments.</title>
        <authorList>
            <person name="Partida-Martinez L.P."/>
        </authorList>
    </citation>
    <scope>NUCLEOTIDE SEQUENCE [LARGE SCALE GENOMIC DNA]</scope>
    <source>
        <strain evidence="4 5">AT3.9</strain>
    </source>
</reference>
<gene>
    <name evidence="4" type="ORF">FHR70_003954</name>
</gene>
<name>A0A7W4VPW5_9HYPH</name>
<keyword evidence="5" id="KW-1185">Reference proteome</keyword>
<feature type="signal peptide" evidence="2">
    <location>
        <begin position="1"/>
        <end position="20"/>
    </location>
</feature>
<evidence type="ECO:0000256" key="1">
    <source>
        <dbReference type="SAM" id="MobiDB-lite"/>
    </source>
</evidence>
<dbReference type="Pfam" id="PF06904">
    <property type="entry name" value="Extensin-like_C"/>
    <property type="match status" value="1"/>
</dbReference>
<feature type="compositionally biased region" description="Pro residues" evidence="1">
    <location>
        <begin position="28"/>
        <end position="51"/>
    </location>
</feature>
<proteinExistence type="predicted"/>
<feature type="region of interest" description="Disordered" evidence="1">
    <location>
        <begin position="28"/>
        <end position="57"/>
    </location>
</feature>
<dbReference type="RefSeq" id="WP_183453230.1">
    <property type="nucleotide sequence ID" value="NZ_JACHWB010000006.1"/>
</dbReference>